<dbReference type="EMBL" id="CP000554">
    <property type="protein sequence ID" value="ABM79354.1"/>
    <property type="molecule type" value="Genomic_DNA"/>
</dbReference>
<proteinExistence type="predicted"/>
<evidence type="ECO:0000313" key="2">
    <source>
        <dbReference type="Proteomes" id="UP000002274"/>
    </source>
</evidence>
<accession>A2CCZ4</accession>
<dbReference type="SUPFAM" id="SSF48452">
    <property type="entry name" value="TPR-like"/>
    <property type="match status" value="1"/>
</dbReference>
<name>A2CCZ4_PROM3</name>
<dbReference type="Gene3D" id="1.25.40.10">
    <property type="entry name" value="Tetratricopeptide repeat domain"/>
    <property type="match status" value="1"/>
</dbReference>
<evidence type="ECO:0000313" key="1">
    <source>
        <dbReference type="EMBL" id="ABM79354.1"/>
    </source>
</evidence>
<protein>
    <submittedName>
        <fullName evidence="1">Uncharacterized protein</fullName>
    </submittedName>
</protein>
<dbReference type="AlphaFoldDB" id="A2CCZ4"/>
<dbReference type="KEGG" id="pmf:P9303_26241"/>
<dbReference type="InterPro" id="IPR011990">
    <property type="entry name" value="TPR-like_helical_dom_sf"/>
</dbReference>
<reference evidence="1 2" key="1">
    <citation type="journal article" date="2007" name="PLoS Genet.">
        <title>Patterns and implications of gene gain and loss in the evolution of Prochlorococcus.</title>
        <authorList>
            <person name="Kettler G.C."/>
            <person name="Martiny A.C."/>
            <person name="Huang K."/>
            <person name="Zucker J."/>
            <person name="Coleman M.L."/>
            <person name="Rodrigue S."/>
            <person name="Chen F."/>
            <person name="Lapidus A."/>
            <person name="Ferriera S."/>
            <person name="Johnson J."/>
            <person name="Steglich C."/>
            <person name="Church G.M."/>
            <person name="Richardson P."/>
            <person name="Chisholm S.W."/>
        </authorList>
    </citation>
    <scope>NUCLEOTIDE SEQUENCE [LARGE SCALE GENOMIC DNA]</scope>
    <source>
        <strain evidence="1 2">MIT 9303</strain>
    </source>
</reference>
<dbReference type="RefSeq" id="WP_011827198.1">
    <property type="nucleotide sequence ID" value="NC_008820.1"/>
</dbReference>
<dbReference type="Proteomes" id="UP000002274">
    <property type="component" value="Chromosome"/>
</dbReference>
<organism evidence="1 2">
    <name type="scientific">Prochlorococcus marinus (strain MIT 9303)</name>
    <dbReference type="NCBI Taxonomy" id="59922"/>
    <lineage>
        <taxon>Bacteria</taxon>
        <taxon>Bacillati</taxon>
        <taxon>Cyanobacteriota</taxon>
        <taxon>Cyanophyceae</taxon>
        <taxon>Synechococcales</taxon>
        <taxon>Prochlorococcaceae</taxon>
        <taxon>Prochlorococcus</taxon>
    </lineage>
</organism>
<gene>
    <name evidence="1" type="ordered locus">P9303_26241</name>
</gene>
<sequence>MASTNENLFETAMARYQSGAEASELIEDFKTITATAPNQAAGWTCLAWLQLLNAQPDEALRTARTAVKLNAQDPQARINLSLALLETNSKGVRDQIDMVQKILAVAPEFAKDLKDSIADGLLRKPNWQALKKVKAWLEL</sequence>
<dbReference type="STRING" id="59922.P9303_26241"/>
<dbReference type="HOGENOM" id="CLU_1814111_0_0_3"/>
<dbReference type="BioCyc" id="PMAR59922:G1G80-2298-MONOMER"/>